<feature type="modified residue" description="N5-methylglutamine" evidence="5">
    <location>
        <position position="234"/>
    </location>
</feature>
<reference evidence="10" key="1">
    <citation type="journal article" date="2020" name="mSystems">
        <title>Genome- and Community-Level Interaction Insights into Carbon Utilization and Element Cycling Functions of Hydrothermarchaeota in Hydrothermal Sediment.</title>
        <authorList>
            <person name="Zhou Z."/>
            <person name="Liu Y."/>
            <person name="Xu W."/>
            <person name="Pan J."/>
            <person name="Luo Z.H."/>
            <person name="Li M."/>
        </authorList>
    </citation>
    <scope>NUCLEOTIDE SEQUENCE [LARGE SCALE GENOMIC DNA]</scope>
    <source>
        <strain evidence="10">SpSt-906</strain>
    </source>
</reference>
<comment type="PTM">
    <text evidence="5">Methylated by PrmC. Methylation increases the termination efficiency of RF1.</text>
</comment>
<dbReference type="InterPro" id="IPR004373">
    <property type="entry name" value="RF-1"/>
</dbReference>
<dbReference type="EMBL" id="DTMQ01000039">
    <property type="protein sequence ID" value="HGE99584.1"/>
    <property type="molecule type" value="Genomic_DNA"/>
</dbReference>
<dbReference type="Pfam" id="PF00472">
    <property type="entry name" value="RF-1"/>
    <property type="match status" value="1"/>
</dbReference>
<keyword evidence="5" id="KW-0963">Cytoplasm</keyword>
<dbReference type="GO" id="GO:0005737">
    <property type="term" value="C:cytoplasm"/>
    <property type="evidence" value="ECO:0007669"/>
    <property type="project" value="UniProtKB-SubCell"/>
</dbReference>
<dbReference type="NCBIfam" id="NF001859">
    <property type="entry name" value="PRK00591.1"/>
    <property type="match status" value="1"/>
</dbReference>
<dbReference type="Pfam" id="PF03462">
    <property type="entry name" value="PCRF"/>
    <property type="match status" value="1"/>
</dbReference>
<evidence type="ECO:0000256" key="7">
    <source>
        <dbReference type="SAM" id="Coils"/>
    </source>
</evidence>
<dbReference type="InterPro" id="IPR000352">
    <property type="entry name" value="Pep_chain_release_fac_I"/>
</dbReference>
<dbReference type="NCBIfam" id="TIGR00019">
    <property type="entry name" value="prfA"/>
    <property type="match status" value="1"/>
</dbReference>
<dbReference type="Gene3D" id="6.10.140.1950">
    <property type="match status" value="1"/>
</dbReference>
<keyword evidence="4 5" id="KW-0648">Protein biosynthesis</keyword>
<feature type="region of interest" description="Disordered" evidence="8">
    <location>
        <begin position="283"/>
        <end position="306"/>
    </location>
</feature>
<sequence length="357" mass="41386">MRIGDLEKKILIKKTRLEEIEQELLKPEVQKNPQLLALLSREYKEIKTTLENFQELKKIEKELGEIEGLTEKDLEEVVESEKERLKKEWERLYQKILSLFLPGSIDFKKNCLVEIRAAAGGEEAALFAADLFRMYTKFLEKKGKSWTVLSSTPSDRGGFKEIIFAAEGEGTYDLLRFEQGVHRVQRVPITEASGRIHTSTVTVAVLVEPEEVEVHIRPEDLKIDVFRASGHGGQHLQMTDSAVRITHLPTGIVVTCQDERSQYQNREKALKILKARILERERKKKEEETKAERRKQIGSGERAEKIRTYNFPQNRVTDHRINLSLYNLGEILDGELDPLIEELKKKEMEEYLWTSEK</sequence>
<dbReference type="InterPro" id="IPR050057">
    <property type="entry name" value="Prokaryotic/Mito_RF"/>
</dbReference>
<organism evidence="10">
    <name type="scientific">candidate division WOR-3 bacterium</name>
    <dbReference type="NCBI Taxonomy" id="2052148"/>
    <lineage>
        <taxon>Bacteria</taxon>
        <taxon>Bacteria division WOR-3</taxon>
    </lineage>
</organism>
<dbReference type="FunFam" id="3.30.160.20:FF:000004">
    <property type="entry name" value="Peptide chain release factor 1"/>
    <property type="match status" value="1"/>
</dbReference>
<comment type="similarity">
    <text evidence="2 5">Belongs to the prokaryotic/mitochondrial release factor family.</text>
</comment>
<keyword evidence="7" id="KW-0175">Coiled coil</keyword>
<dbReference type="FunFam" id="3.30.70.1660:FF:000004">
    <property type="entry name" value="Peptide chain release factor 1"/>
    <property type="match status" value="1"/>
</dbReference>
<accession>A0A7C3UQ55</accession>
<dbReference type="AlphaFoldDB" id="A0A7C3UQ55"/>
<gene>
    <name evidence="5" type="primary">prfA</name>
    <name evidence="10" type="ORF">ENX07_05900</name>
</gene>
<feature type="coiled-coil region" evidence="7">
    <location>
        <begin position="3"/>
        <end position="56"/>
    </location>
</feature>
<dbReference type="InterPro" id="IPR045853">
    <property type="entry name" value="Pep_chain_release_fac_I_sf"/>
</dbReference>
<evidence type="ECO:0000256" key="6">
    <source>
        <dbReference type="NCBIfam" id="TIGR00019"/>
    </source>
</evidence>
<proteinExistence type="inferred from homology"/>
<dbReference type="PANTHER" id="PTHR43804:SF7">
    <property type="entry name" value="LD18447P"/>
    <property type="match status" value="1"/>
</dbReference>
<dbReference type="Gene3D" id="3.30.70.1660">
    <property type="match status" value="1"/>
</dbReference>
<keyword evidence="3 5" id="KW-0488">Methylation</keyword>
<evidence type="ECO:0000256" key="3">
    <source>
        <dbReference type="ARBA" id="ARBA00022481"/>
    </source>
</evidence>
<dbReference type="GO" id="GO:0016149">
    <property type="term" value="F:translation release factor activity, codon specific"/>
    <property type="evidence" value="ECO:0007669"/>
    <property type="project" value="UniProtKB-UniRule"/>
</dbReference>
<evidence type="ECO:0000259" key="9">
    <source>
        <dbReference type="SMART" id="SM00937"/>
    </source>
</evidence>
<dbReference type="InterPro" id="IPR005139">
    <property type="entry name" value="PCRF"/>
</dbReference>
<comment type="caution">
    <text evidence="10">The sequence shown here is derived from an EMBL/GenBank/DDBJ whole genome shotgun (WGS) entry which is preliminary data.</text>
</comment>
<dbReference type="Gene3D" id="3.30.160.20">
    <property type="match status" value="1"/>
</dbReference>
<feature type="domain" description="Peptide chain release factor" evidence="9">
    <location>
        <begin position="67"/>
        <end position="178"/>
    </location>
</feature>
<dbReference type="PANTHER" id="PTHR43804">
    <property type="entry name" value="LD18447P"/>
    <property type="match status" value="1"/>
</dbReference>
<evidence type="ECO:0000256" key="5">
    <source>
        <dbReference type="HAMAP-Rule" id="MF_00093"/>
    </source>
</evidence>
<name>A0A7C3UQ55_UNCW3</name>
<dbReference type="SMART" id="SM00937">
    <property type="entry name" value="PCRF"/>
    <property type="match status" value="1"/>
</dbReference>
<dbReference type="HAMAP" id="MF_00093">
    <property type="entry name" value="Rel_fac_1"/>
    <property type="match status" value="1"/>
</dbReference>
<comment type="subcellular location">
    <subcellularLocation>
        <location evidence="5">Cytoplasm</location>
    </subcellularLocation>
</comment>
<comment type="function">
    <text evidence="1 5">Peptide chain release factor 1 directs the termination of translation in response to the peptide chain termination codons UAG and UAA.</text>
</comment>
<dbReference type="SUPFAM" id="SSF75620">
    <property type="entry name" value="Release factor"/>
    <property type="match status" value="1"/>
</dbReference>
<evidence type="ECO:0000313" key="10">
    <source>
        <dbReference type="EMBL" id="HGE99584.1"/>
    </source>
</evidence>
<evidence type="ECO:0000256" key="4">
    <source>
        <dbReference type="ARBA" id="ARBA00022917"/>
    </source>
</evidence>
<evidence type="ECO:0000256" key="8">
    <source>
        <dbReference type="SAM" id="MobiDB-lite"/>
    </source>
</evidence>
<evidence type="ECO:0000256" key="1">
    <source>
        <dbReference type="ARBA" id="ARBA00002986"/>
    </source>
</evidence>
<evidence type="ECO:0000256" key="2">
    <source>
        <dbReference type="ARBA" id="ARBA00010835"/>
    </source>
</evidence>
<protein>
    <recommendedName>
        <fullName evidence="5 6">Peptide chain release factor 1</fullName>
        <shortName evidence="5">RF-1</shortName>
    </recommendedName>
</protein>